<feature type="domain" description="RmlD-like substrate binding" evidence="7">
    <location>
        <begin position="1"/>
        <end position="269"/>
    </location>
</feature>
<gene>
    <name evidence="8" type="ORF">GCM10011316_36480</name>
</gene>
<evidence type="ECO:0000313" key="9">
    <source>
        <dbReference type="Proteomes" id="UP000605148"/>
    </source>
</evidence>
<dbReference type="InterPro" id="IPR029903">
    <property type="entry name" value="RmlD-like-bd"/>
</dbReference>
<comment type="similarity">
    <text evidence="2 6">Belongs to the dTDP-4-dehydrorhamnose reductase family.</text>
</comment>
<dbReference type="AlphaFoldDB" id="A0A916TN86"/>
<dbReference type="EMBL" id="BMFA01000014">
    <property type="protein sequence ID" value="GGB61201.1"/>
    <property type="molecule type" value="Genomic_DNA"/>
</dbReference>
<evidence type="ECO:0000256" key="3">
    <source>
        <dbReference type="ARBA" id="ARBA00012929"/>
    </source>
</evidence>
<evidence type="ECO:0000256" key="4">
    <source>
        <dbReference type="ARBA" id="ARBA00017099"/>
    </source>
</evidence>
<organism evidence="8 9">
    <name type="scientific">Roseibium aquae</name>
    <dbReference type="NCBI Taxonomy" id="1323746"/>
    <lineage>
        <taxon>Bacteria</taxon>
        <taxon>Pseudomonadati</taxon>
        <taxon>Pseudomonadota</taxon>
        <taxon>Alphaproteobacteria</taxon>
        <taxon>Hyphomicrobiales</taxon>
        <taxon>Stappiaceae</taxon>
        <taxon>Roseibium</taxon>
    </lineage>
</organism>
<evidence type="ECO:0000259" key="7">
    <source>
        <dbReference type="Pfam" id="PF04321"/>
    </source>
</evidence>
<evidence type="ECO:0000256" key="6">
    <source>
        <dbReference type="RuleBase" id="RU364082"/>
    </source>
</evidence>
<comment type="pathway">
    <text evidence="1 6">Carbohydrate biosynthesis; dTDP-L-rhamnose biosynthesis.</text>
</comment>
<dbReference type="InterPro" id="IPR036291">
    <property type="entry name" value="NAD(P)-bd_dom_sf"/>
</dbReference>
<comment type="function">
    <text evidence="6">Catalyzes the reduction of dTDP-6-deoxy-L-lyxo-4-hexulose to yield dTDP-L-rhamnose.</text>
</comment>
<comment type="caution">
    <text evidence="8">The sequence shown here is derived from an EMBL/GenBank/DDBJ whole genome shotgun (WGS) entry which is preliminary data.</text>
</comment>
<name>A0A916TN86_9HYPH</name>
<evidence type="ECO:0000256" key="5">
    <source>
        <dbReference type="ARBA" id="ARBA00048200"/>
    </source>
</evidence>
<comment type="cofactor">
    <cofactor evidence="6">
        <name>Mg(2+)</name>
        <dbReference type="ChEBI" id="CHEBI:18420"/>
    </cofactor>
    <text evidence="6">Binds 1 Mg(2+) ion per monomer.</text>
</comment>
<dbReference type="PANTHER" id="PTHR10491">
    <property type="entry name" value="DTDP-4-DEHYDRORHAMNOSE REDUCTASE"/>
    <property type="match status" value="1"/>
</dbReference>
<comment type="catalytic activity">
    <reaction evidence="5 6">
        <text>dTDP-beta-L-rhamnose + NADP(+) = dTDP-4-dehydro-beta-L-rhamnose + NADPH + H(+)</text>
        <dbReference type="Rhea" id="RHEA:21796"/>
        <dbReference type="ChEBI" id="CHEBI:15378"/>
        <dbReference type="ChEBI" id="CHEBI:57510"/>
        <dbReference type="ChEBI" id="CHEBI:57783"/>
        <dbReference type="ChEBI" id="CHEBI:58349"/>
        <dbReference type="ChEBI" id="CHEBI:62830"/>
        <dbReference type="EC" id="1.1.1.133"/>
    </reaction>
</comment>
<keyword evidence="6" id="KW-0560">Oxidoreductase</keyword>
<keyword evidence="9" id="KW-1185">Reference proteome</keyword>
<dbReference type="EC" id="1.1.1.133" evidence="3 6"/>
<sequence>MRVLVTGKEGQVARCLADRAPYHPALELVFAARQGTEILLDLAREETIRAAVAMTKPDVILNAAAYTAVDQAEDEPELAMAINGWAPGILAQEAAKIGARIIQISTDYVFDGELDRPYLPSDPVNPIGVYGKTKLAGEEAVRAATPDHVIVRTAWVYSPYGKNFYKTMLQLAETRDEISVVDDQIGNPTKAHDIADGLLTICNDWAAGRSMRLAETIHLVGPDEMTWCGFARRIFAESAASGGPFCHVNAITTSDYPTRAKRPRNSRLVQPV</sequence>
<proteinExistence type="inferred from homology"/>
<evidence type="ECO:0000256" key="1">
    <source>
        <dbReference type="ARBA" id="ARBA00004781"/>
    </source>
</evidence>
<dbReference type="InterPro" id="IPR005913">
    <property type="entry name" value="dTDP_dehydrorham_reduct"/>
</dbReference>
<protein>
    <recommendedName>
        <fullName evidence="4 6">dTDP-4-dehydrorhamnose reductase</fullName>
        <ecNumber evidence="3 6">1.1.1.133</ecNumber>
    </recommendedName>
</protein>
<dbReference type="CDD" id="cd05254">
    <property type="entry name" value="dTDP_HR_like_SDR_e"/>
    <property type="match status" value="1"/>
</dbReference>
<dbReference type="Proteomes" id="UP000605148">
    <property type="component" value="Unassembled WGS sequence"/>
</dbReference>
<dbReference type="Pfam" id="PF04321">
    <property type="entry name" value="RmlD_sub_bind"/>
    <property type="match status" value="1"/>
</dbReference>
<accession>A0A916TN86</accession>
<dbReference type="OrthoDB" id="9803892at2"/>
<evidence type="ECO:0000313" key="8">
    <source>
        <dbReference type="EMBL" id="GGB61201.1"/>
    </source>
</evidence>
<dbReference type="Gene3D" id="3.90.25.10">
    <property type="entry name" value="UDP-galactose 4-epimerase, domain 1"/>
    <property type="match status" value="1"/>
</dbReference>
<dbReference type="GO" id="GO:0008831">
    <property type="term" value="F:dTDP-4-dehydrorhamnose reductase activity"/>
    <property type="evidence" value="ECO:0007669"/>
    <property type="project" value="UniProtKB-EC"/>
</dbReference>
<dbReference type="RefSeq" id="WP_150497589.1">
    <property type="nucleotide sequence ID" value="NZ_BMFA01000014.1"/>
</dbReference>
<dbReference type="SUPFAM" id="SSF51735">
    <property type="entry name" value="NAD(P)-binding Rossmann-fold domains"/>
    <property type="match status" value="1"/>
</dbReference>
<dbReference type="NCBIfam" id="TIGR01214">
    <property type="entry name" value="rmlD"/>
    <property type="match status" value="1"/>
</dbReference>
<reference evidence="8" key="2">
    <citation type="submission" date="2020-09" db="EMBL/GenBank/DDBJ databases">
        <authorList>
            <person name="Sun Q."/>
            <person name="Zhou Y."/>
        </authorList>
    </citation>
    <scope>NUCLEOTIDE SEQUENCE</scope>
    <source>
        <strain evidence="8">CGMCC 1.12426</strain>
    </source>
</reference>
<keyword evidence="6" id="KW-0521">NADP</keyword>
<reference evidence="8" key="1">
    <citation type="journal article" date="2014" name="Int. J. Syst. Evol. Microbiol.">
        <title>Complete genome sequence of Corynebacterium casei LMG S-19264T (=DSM 44701T), isolated from a smear-ripened cheese.</title>
        <authorList>
            <consortium name="US DOE Joint Genome Institute (JGI-PGF)"/>
            <person name="Walter F."/>
            <person name="Albersmeier A."/>
            <person name="Kalinowski J."/>
            <person name="Ruckert C."/>
        </authorList>
    </citation>
    <scope>NUCLEOTIDE SEQUENCE</scope>
    <source>
        <strain evidence="8">CGMCC 1.12426</strain>
    </source>
</reference>
<dbReference type="PANTHER" id="PTHR10491:SF4">
    <property type="entry name" value="METHIONINE ADENOSYLTRANSFERASE 2 SUBUNIT BETA"/>
    <property type="match status" value="1"/>
</dbReference>
<dbReference type="Gene3D" id="3.40.50.720">
    <property type="entry name" value="NAD(P)-binding Rossmann-like Domain"/>
    <property type="match status" value="1"/>
</dbReference>
<evidence type="ECO:0000256" key="2">
    <source>
        <dbReference type="ARBA" id="ARBA00010944"/>
    </source>
</evidence>